<dbReference type="InterPro" id="IPR002156">
    <property type="entry name" value="RNaseH_domain"/>
</dbReference>
<name>A0ABQ7LA51_BRACM</name>
<accession>A0ABQ7LA51</accession>
<evidence type="ECO:0000259" key="2">
    <source>
        <dbReference type="Pfam" id="PF13456"/>
    </source>
</evidence>
<feature type="transmembrane region" description="Helical" evidence="1">
    <location>
        <begin position="12"/>
        <end position="32"/>
    </location>
</feature>
<dbReference type="Proteomes" id="UP000823674">
    <property type="component" value="Chromosome A09"/>
</dbReference>
<keyword evidence="1" id="KW-0472">Membrane</keyword>
<organism evidence="3 4">
    <name type="scientific">Brassica rapa subsp. trilocularis</name>
    <dbReference type="NCBI Taxonomy" id="1813537"/>
    <lineage>
        <taxon>Eukaryota</taxon>
        <taxon>Viridiplantae</taxon>
        <taxon>Streptophyta</taxon>
        <taxon>Embryophyta</taxon>
        <taxon>Tracheophyta</taxon>
        <taxon>Spermatophyta</taxon>
        <taxon>Magnoliopsida</taxon>
        <taxon>eudicotyledons</taxon>
        <taxon>Gunneridae</taxon>
        <taxon>Pentapetalae</taxon>
        <taxon>rosids</taxon>
        <taxon>malvids</taxon>
        <taxon>Brassicales</taxon>
        <taxon>Brassicaceae</taxon>
        <taxon>Brassiceae</taxon>
        <taxon>Brassica</taxon>
    </lineage>
</organism>
<proteinExistence type="predicted"/>
<dbReference type="InterPro" id="IPR044730">
    <property type="entry name" value="RNase_H-like_dom_plant"/>
</dbReference>
<dbReference type="InterPro" id="IPR036397">
    <property type="entry name" value="RNaseH_sf"/>
</dbReference>
<dbReference type="InterPro" id="IPR012337">
    <property type="entry name" value="RNaseH-like_sf"/>
</dbReference>
<keyword evidence="1" id="KW-0812">Transmembrane</keyword>
<dbReference type="Gene3D" id="3.30.420.10">
    <property type="entry name" value="Ribonuclease H-like superfamily/Ribonuclease H"/>
    <property type="match status" value="1"/>
</dbReference>
<feature type="domain" description="RNase H type-1" evidence="2">
    <location>
        <begin position="91"/>
        <end position="207"/>
    </location>
</feature>
<dbReference type="SUPFAM" id="SSF53098">
    <property type="entry name" value="Ribonuclease H-like"/>
    <property type="match status" value="1"/>
</dbReference>
<evidence type="ECO:0000313" key="3">
    <source>
        <dbReference type="EMBL" id="KAG5382760.1"/>
    </source>
</evidence>
<evidence type="ECO:0000313" key="4">
    <source>
        <dbReference type="Proteomes" id="UP000823674"/>
    </source>
</evidence>
<gene>
    <name evidence="3" type="primary">A09p016360.1_BraROA</name>
    <name evidence="3" type="ORF">IGI04_034230</name>
</gene>
<comment type="caution">
    <text evidence="3">The sequence shown here is derived from an EMBL/GenBank/DDBJ whole genome shotgun (WGS) entry which is preliminary data.</text>
</comment>
<dbReference type="InterPro" id="IPR052929">
    <property type="entry name" value="RNase_H-like_EbsB-rel"/>
</dbReference>
<dbReference type="CDD" id="cd06222">
    <property type="entry name" value="RNase_H_like"/>
    <property type="match status" value="1"/>
</dbReference>
<dbReference type="PANTHER" id="PTHR47074">
    <property type="entry name" value="BNAC02G40300D PROTEIN"/>
    <property type="match status" value="1"/>
</dbReference>
<keyword evidence="4" id="KW-1185">Reference proteome</keyword>
<sequence length="226" mass="25101">MVVWPSICNQKSLLPAGIVNGSVVPWVMWSLWKARNRLVFEGFSASPEDTLSTAIRMAREWSLQSKPEKPDTSRSRKPEMIAPTGTRIVRSDAAWSASSLTAGAGWVILSSPQNMTFQQHLEFVASPLMAEGLALREAVLTCQRLKLQHIRFESDSAQLIKCLSSNETIAELHSVVFDILKLSEFFDSVSFVWLPRERNVEADALAKGDLAMFEPLVVGEIVNALN</sequence>
<keyword evidence="1" id="KW-1133">Transmembrane helix</keyword>
<evidence type="ECO:0000256" key="1">
    <source>
        <dbReference type="SAM" id="Phobius"/>
    </source>
</evidence>
<dbReference type="PANTHER" id="PTHR47074:SF11">
    <property type="entry name" value="REVERSE TRANSCRIPTASE-LIKE PROTEIN"/>
    <property type="match status" value="1"/>
</dbReference>
<dbReference type="EMBL" id="JADBGQ010000008">
    <property type="protein sequence ID" value="KAG5382760.1"/>
    <property type="molecule type" value="Genomic_DNA"/>
</dbReference>
<protein>
    <recommendedName>
        <fullName evidence="2">RNase H type-1 domain-containing protein</fullName>
    </recommendedName>
</protein>
<dbReference type="Pfam" id="PF13456">
    <property type="entry name" value="RVT_3"/>
    <property type="match status" value="1"/>
</dbReference>
<reference evidence="3 4" key="1">
    <citation type="submission" date="2021-03" db="EMBL/GenBank/DDBJ databases">
        <authorList>
            <person name="King G.J."/>
            <person name="Bancroft I."/>
            <person name="Baten A."/>
            <person name="Bloomfield J."/>
            <person name="Borpatragohain P."/>
            <person name="He Z."/>
            <person name="Irish N."/>
            <person name="Irwin J."/>
            <person name="Liu K."/>
            <person name="Mauleon R.P."/>
            <person name="Moore J."/>
            <person name="Morris R."/>
            <person name="Ostergaard L."/>
            <person name="Wang B."/>
            <person name="Wells R."/>
        </authorList>
    </citation>
    <scope>NUCLEOTIDE SEQUENCE [LARGE SCALE GENOMIC DNA]</scope>
    <source>
        <strain evidence="3">R-o-18</strain>
        <tissue evidence="3">Leaf</tissue>
    </source>
</reference>